<dbReference type="PATRIC" id="fig|1449350.3.peg.3795"/>
<dbReference type="PIRSF" id="PIRSF000138">
    <property type="entry name" value="Al-hdrx_acd_dh"/>
    <property type="match status" value="1"/>
</dbReference>
<proteinExistence type="inferred from homology"/>
<evidence type="ECO:0000256" key="6">
    <source>
        <dbReference type="PIRSR" id="PIRSR000138-1"/>
    </source>
</evidence>
<feature type="binding site" evidence="7">
    <location>
        <position position="157"/>
    </location>
    <ligand>
        <name>FMN</name>
        <dbReference type="ChEBI" id="CHEBI:58210"/>
    </ligand>
</feature>
<feature type="binding site" evidence="7">
    <location>
        <begin position="308"/>
        <end position="312"/>
    </location>
    <ligand>
        <name>FMN</name>
        <dbReference type="ChEBI" id="CHEBI:58210"/>
    </ligand>
</feature>
<feature type="binding site" evidence="7">
    <location>
        <position position="280"/>
    </location>
    <ligand>
        <name>glyoxylate</name>
        <dbReference type="ChEBI" id="CHEBI:36655"/>
    </ligand>
</feature>
<dbReference type="SUPFAM" id="SSF51395">
    <property type="entry name" value="FMN-linked oxidoreductases"/>
    <property type="match status" value="1"/>
</dbReference>
<feature type="binding site" evidence="7">
    <location>
        <position position="25"/>
    </location>
    <ligand>
        <name>glyoxylate</name>
        <dbReference type="ChEBI" id="CHEBI:36655"/>
    </ligand>
</feature>
<dbReference type="InterPro" id="IPR013785">
    <property type="entry name" value="Aldolase_TIM"/>
</dbReference>
<dbReference type="GO" id="GO:0005886">
    <property type="term" value="C:plasma membrane"/>
    <property type="evidence" value="ECO:0007669"/>
    <property type="project" value="TreeGrafter"/>
</dbReference>
<dbReference type="PANTHER" id="PTHR10578">
    <property type="entry name" value="S -2-HYDROXY-ACID OXIDASE-RELATED"/>
    <property type="match status" value="1"/>
</dbReference>
<gene>
    <name evidence="9" type="ORF">OCH239_14770</name>
</gene>
<dbReference type="GO" id="GO:0004459">
    <property type="term" value="F:L-lactate dehydrogenase (NAD+) activity"/>
    <property type="evidence" value="ECO:0007669"/>
    <property type="project" value="TreeGrafter"/>
</dbReference>
<keyword evidence="2 7" id="KW-0285">Flavoprotein</keyword>
<dbReference type="PANTHER" id="PTHR10578:SF107">
    <property type="entry name" value="2-HYDROXYACID OXIDASE 1"/>
    <property type="match status" value="1"/>
</dbReference>
<feature type="binding site" evidence="7">
    <location>
        <position position="275"/>
    </location>
    <ligand>
        <name>FMN</name>
        <dbReference type="ChEBI" id="CHEBI:58210"/>
    </ligand>
</feature>
<dbReference type="GO" id="GO:0009060">
    <property type="term" value="P:aerobic respiration"/>
    <property type="evidence" value="ECO:0007669"/>
    <property type="project" value="TreeGrafter"/>
</dbReference>
<feature type="binding site" evidence="7">
    <location>
        <begin position="79"/>
        <end position="81"/>
    </location>
    <ligand>
        <name>FMN</name>
        <dbReference type="ChEBI" id="CHEBI:58210"/>
    </ligand>
</feature>
<dbReference type="EMBL" id="JALZ01000040">
    <property type="protein sequence ID" value="ETX13027.1"/>
    <property type="molecule type" value="Genomic_DNA"/>
</dbReference>
<dbReference type="PROSITE" id="PS51349">
    <property type="entry name" value="FMN_HYDROXY_ACID_DH_2"/>
    <property type="match status" value="1"/>
</dbReference>
<evidence type="ECO:0000256" key="4">
    <source>
        <dbReference type="ARBA" id="ARBA00023002"/>
    </source>
</evidence>
<reference evidence="9 10" key="1">
    <citation type="submission" date="2014-01" db="EMBL/GenBank/DDBJ databases">
        <title>Roseivivax halodurans JCM 10272 Genome Sequencing.</title>
        <authorList>
            <person name="Lai Q."/>
            <person name="Li G."/>
            <person name="Shao Z."/>
        </authorList>
    </citation>
    <scope>NUCLEOTIDE SEQUENCE [LARGE SCALE GENOMIC DNA]</scope>
    <source>
        <strain evidence="9 10">JCM 10272</strain>
    </source>
</reference>
<dbReference type="InterPro" id="IPR000262">
    <property type="entry name" value="FMN-dep_DH"/>
</dbReference>
<evidence type="ECO:0000313" key="9">
    <source>
        <dbReference type="EMBL" id="ETX13027.1"/>
    </source>
</evidence>
<keyword evidence="10" id="KW-1185">Reference proteome</keyword>
<name>X7EAR6_9RHOB</name>
<keyword evidence="4" id="KW-0560">Oxidoreductase</keyword>
<dbReference type="InterPro" id="IPR037396">
    <property type="entry name" value="FMN_HAD"/>
</dbReference>
<dbReference type="AlphaFoldDB" id="X7EAR6"/>
<dbReference type="PROSITE" id="PS00557">
    <property type="entry name" value="FMN_HYDROXY_ACID_DH_1"/>
    <property type="match status" value="1"/>
</dbReference>
<accession>X7EAR6</accession>
<sequence length="376" mass="40321">MAGVISADDLRRRARRKLPRFAFDYIDGGAGTEAGLARNRAAWLGETLQPKVLVNSDRALPTERSFLGRRWAMPIGIPPIGLAGLAWPEVDLILASAAEAAGIPYVASTPATVSLERLKSAAPTSGWFQLYVGKSEEITDDLIRRARDAGYETLVVTADVPRPGIRLRDVRNGFSLPLKATPRMAADLALHPAWAIRTFRAGAPRFANLERYAAPGTGAQSLAKLMAGQSSGRLDWTLFRRIREQWPGRLILKGVTSAPDAAQAADLGADAIWVSNHGGRQLDSAPATRDALPAIRKAVPEDFPLAVDGGLRGGEDVLKALVAGADFAFVGRPFLYSVAALGAEGPTRYIETLAAQLDNAMAQIGWTDLDRSPRDV</sequence>
<evidence type="ECO:0000313" key="10">
    <source>
        <dbReference type="Proteomes" id="UP000022447"/>
    </source>
</evidence>
<dbReference type="Pfam" id="PF01070">
    <property type="entry name" value="FMN_dh"/>
    <property type="match status" value="1"/>
</dbReference>
<protein>
    <submittedName>
        <fullName evidence="9">Alpha-hydroxy acid dehydrogenase</fullName>
    </submittedName>
</protein>
<dbReference type="OrthoDB" id="9770452at2"/>
<feature type="active site" description="Proton acceptor" evidence="6">
    <location>
        <position position="277"/>
    </location>
</feature>
<feature type="binding site" evidence="7">
    <location>
        <position position="277"/>
    </location>
    <ligand>
        <name>glyoxylate</name>
        <dbReference type="ChEBI" id="CHEBI:36655"/>
    </ligand>
</feature>
<dbReference type="Proteomes" id="UP000022447">
    <property type="component" value="Unassembled WGS sequence"/>
</dbReference>
<feature type="domain" description="FMN hydroxy acid dehydrogenase" evidence="8">
    <location>
        <begin position="1"/>
        <end position="376"/>
    </location>
</feature>
<comment type="similarity">
    <text evidence="5">Belongs to the FMN-dependent alpha-hydroxy acid dehydrogenase family.</text>
</comment>
<dbReference type="CDD" id="cd02809">
    <property type="entry name" value="alpha_hydroxyacid_oxid_FMN"/>
    <property type="match status" value="1"/>
</dbReference>
<feature type="binding site" evidence="7">
    <location>
        <position position="108"/>
    </location>
    <ligand>
        <name>FMN</name>
        <dbReference type="ChEBI" id="CHEBI:58210"/>
    </ligand>
</feature>
<dbReference type="RefSeq" id="WP_037266125.1">
    <property type="nucleotide sequence ID" value="NZ_JALZ01000040.1"/>
</dbReference>
<dbReference type="InterPro" id="IPR008259">
    <property type="entry name" value="FMN_hydac_DH_AS"/>
</dbReference>
<evidence type="ECO:0000256" key="1">
    <source>
        <dbReference type="ARBA" id="ARBA00001917"/>
    </source>
</evidence>
<dbReference type="eggNOG" id="COG1304">
    <property type="taxonomic scope" value="Bacteria"/>
</dbReference>
<evidence type="ECO:0000259" key="8">
    <source>
        <dbReference type="PROSITE" id="PS51349"/>
    </source>
</evidence>
<feature type="binding site" evidence="7">
    <location>
        <position position="129"/>
    </location>
    <ligand>
        <name>FMN</name>
        <dbReference type="ChEBI" id="CHEBI:58210"/>
    </ligand>
</feature>
<keyword evidence="3 7" id="KW-0288">FMN</keyword>
<feature type="binding site" evidence="7">
    <location>
        <position position="131"/>
    </location>
    <ligand>
        <name>glyoxylate</name>
        <dbReference type="ChEBI" id="CHEBI:36655"/>
    </ligand>
</feature>
<dbReference type="GO" id="GO:0010181">
    <property type="term" value="F:FMN binding"/>
    <property type="evidence" value="ECO:0007669"/>
    <property type="project" value="InterPro"/>
</dbReference>
<dbReference type="InterPro" id="IPR012133">
    <property type="entry name" value="Alpha-hydoxy_acid_DH_FMN"/>
</dbReference>
<organism evidence="9 10">
    <name type="scientific">Roseivivax halodurans JCM 10272</name>
    <dbReference type="NCBI Taxonomy" id="1449350"/>
    <lineage>
        <taxon>Bacteria</taxon>
        <taxon>Pseudomonadati</taxon>
        <taxon>Pseudomonadota</taxon>
        <taxon>Alphaproteobacteria</taxon>
        <taxon>Rhodobacterales</taxon>
        <taxon>Roseobacteraceae</taxon>
        <taxon>Roseivivax</taxon>
    </lineage>
</organism>
<evidence type="ECO:0000256" key="7">
    <source>
        <dbReference type="PIRSR" id="PIRSR000138-2"/>
    </source>
</evidence>
<feature type="binding site" evidence="7">
    <location>
        <position position="253"/>
    </location>
    <ligand>
        <name>FMN</name>
        <dbReference type="ChEBI" id="CHEBI:58210"/>
    </ligand>
</feature>
<dbReference type="Gene3D" id="3.20.20.70">
    <property type="entry name" value="Aldolase class I"/>
    <property type="match status" value="1"/>
</dbReference>
<comment type="caution">
    <text evidence="9">The sequence shown here is derived from an EMBL/GenBank/DDBJ whole genome shotgun (WGS) entry which is preliminary data.</text>
</comment>
<evidence type="ECO:0000256" key="5">
    <source>
        <dbReference type="ARBA" id="ARBA00024042"/>
    </source>
</evidence>
<feature type="binding site" evidence="7">
    <location>
        <position position="166"/>
    </location>
    <ligand>
        <name>glyoxylate</name>
        <dbReference type="ChEBI" id="CHEBI:36655"/>
    </ligand>
</feature>
<feature type="binding site" evidence="7">
    <location>
        <begin position="331"/>
        <end position="332"/>
    </location>
    <ligand>
        <name>FMN</name>
        <dbReference type="ChEBI" id="CHEBI:58210"/>
    </ligand>
</feature>
<evidence type="ECO:0000256" key="3">
    <source>
        <dbReference type="ARBA" id="ARBA00022643"/>
    </source>
</evidence>
<dbReference type="STRING" id="1449350.OCH239_14770"/>
<evidence type="ECO:0000256" key="2">
    <source>
        <dbReference type="ARBA" id="ARBA00022630"/>
    </source>
</evidence>
<comment type="cofactor">
    <cofactor evidence="1">
        <name>FMN</name>
        <dbReference type="ChEBI" id="CHEBI:58210"/>
    </cofactor>
</comment>